<keyword evidence="2" id="KW-0645">Protease</keyword>
<evidence type="ECO:0000256" key="4">
    <source>
        <dbReference type="SAM" id="MobiDB-lite"/>
    </source>
</evidence>
<dbReference type="SUPFAM" id="SSF50494">
    <property type="entry name" value="Trypsin-like serine proteases"/>
    <property type="match status" value="1"/>
</dbReference>
<dbReference type="InterPro" id="IPR009003">
    <property type="entry name" value="Peptidase_S1_PA"/>
</dbReference>
<dbReference type="PANTHER" id="PTHR22939">
    <property type="entry name" value="SERINE PROTEASE FAMILY S1C HTRA-RELATED"/>
    <property type="match status" value="1"/>
</dbReference>
<dbReference type="OrthoDB" id="9807133at2"/>
<gene>
    <name evidence="6" type="ORF">QH73_0000035</name>
</gene>
<evidence type="ECO:0000313" key="6">
    <source>
        <dbReference type="EMBL" id="NHC33065.1"/>
    </source>
</evidence>
<evidence type="ECO:0000259" key="5">
    <source>
        <dbReference type="PROSITE" id="PS50106"/>
    </source>
</evidence>
<dbReference type="RefSeq" id="WP_039714743.1">
    <property type="nucleotide sequence ID" value="NZ_JTJC03000001.1"/>
</dbReference>
<comment type="similarity">
    <text evidence="1">Belongs to the peptidase S1C family.</text>
</comment>
<feature type="compositionally biased region" description="Basic and acidic residues" evidence="4">
    <location>
        <begin position="1"/>
        <end position="28"/>
    </location>
</feature>
<dbReference type="InterPro" id="IPR036034">
    <property type="entry name" value="PDZ_sf"/>
</dbReference>
<dbReference type="GO" id="GO:0004252">
    <property type="term" value="F:serine-type endopeptidase activity"/>
    <property type="evidence" value="ECO:0007669"/>
    <property type="project" value="InterPro"/>
</dbReference>
<dbReference type="Proteomes" id="UP000031532">
    <property type="component" value="Unassembled WGS sequence"/>
</dbReference>
<dbReference type="Gene3D" id="2.40.10.10">
    <property type="entry name" value="Trypsin-like serine proteases"/>
    <property type="match status" value="2"/>
</dbReference>
<comment type="caution">
    <text evidence="6">The sequence shown here is derived from an EMBL/GenBank/DDBJ whole genome shotgun (WGS) entry which is preliminary data.</text>
</comment>
<dbReference type="PROSITE" id="PS50106">
    <property type="entry name" value="PDZ"/>
    <property type="match status" value="1"/>
</dbReference>
<dbReference type="InterPro" id="IPR001940">
    <property type="entry name" value="Peptidase_S1C"/>
</dbReference>
<dbReference type="AlphaFoldDB" id="A0A9X5DZX1"/>
<dbReference type="Gene3D" id="2.30.42.10">
    <property type="match status" value="1"/>
</dbReference>
<dbReference type="InterPro" id="IPR001478">
    <property type="entry name" value="PDZ"/>
</dbReference>
<reference evidence="6 7" key="1">
    <citation type="journal article" date="2015" name="Genome Announc.">
        <title>Draft Genome Sequence of the Terrestrial Cyanobacterium Scytonema millei VB511283, Isolated from Eastern India.</title>
        <authorList>
            <person name="Sen D."/>
            <person name="Chandrababunaidu M.M."/>
            <person name="Singh D."/>
            <person name="Sanghi N."/>
            <person name="Ghorai A."/>
            <person name="Mishra G.P."/>
            <person name="Madduluri M."/>
            <person name="Adhikary S.P."/>
            <person name="Tripathy S."/>
        </authorList>
    </citation>
    <scope>NUCLEOTIDE SEQUENCE [LARGE SCALE GENOMIC DNA]</scope>
    <source>
        <strain evidence="6 7">VB511283</strain>
    </source>
</reference>
<accession>A0A9X5DZX1</accession>
<evidence type="ECO:0000256" key="1">
    <source>
        <dbReference type="ARBA" id="ARBA00010541"/>
    </source>
</evidence>
<dbReference type="GO" id="GO:0006508">
    <property type="term" value="P:proteolysis"/>
    <property type="evidence" value="ECO:0007669"/>
    <property type="project" value="UniProtKB-KW"/>
</dbReference>
<feature type="domain" description="PDZ" evidence="5">
    <location>
        <begin position="370"/>
        <end position="454"/>
    </location>
</feature>
<keyword evidence="7" id="KW-1185">Reference proteome</keyword>
<evidence type="ECO:0000256" key="3">
    <source>
        <dbReference type="ARBA" id="ARBA00022801"/>
    </source>
</evidence>
<dbReference type="EMBL" id="JTJC03000001">
    <property type="protein sequence ID" value="NHC33065.1"/>
    <property type="molecule type" value="Genomic_DNA"/>
</dbReference>
<dbReference type="InterPro" id="IPR043504">
    <property type="entry name" value="Peptidase_S1_PA_chymotrypsin"/>
</dbReference>
<dbReference type="SUPFAM" id="SSF50156">
    <property type="entry name" value="PDZ domain-like"/>
    <property type="match status" value="1"/>
</dbReference>
<protein>
    <submittedName>
        <fullName evidence="6">PDZ domain-containing protein</fullName>
    </submittedName>
</protein>
<dbReference type="PANTHER" id="PTHR22939:SF129">
    <property type="entry name" value="SERINE PROTEASE HTRA2, MITOCHONDRIAL"/>
    <property type="match status" value="1"/>
</dbReference>
<feature type="region of interest" description="Disordered" evidence="4">
    <location>
        <begin position="1"/>
        <end position="38"/>
    </location>
</feature>
<dbReference type="Pfam" id="PF13365">
    <property type="entry name" value="Trypsin_2"/>
    <property type="match status" value="1"/>
</dbReference>
<dbReference type="Pfam" id="PF13180">
    <property type="entry name" value="PDZ_2"/>
    <property type="match status" value="1"/>
</dbReference>
<dbReference type="PRINTS" id="PR00834">
    <property type="entry name" value="PROTEASES2C"/>
</dbReference>
<feature type="compositionally biased region" description="Pro residues" evidence="4">
    <location>
        <begin position="114"/>
        <end position="123"/>
    </location>
</feature>
<evidence type="ECO:0000313" key="7">
    <source>
        <dbReference type="Proteomes" id="UP000031532"/>
    </source>
</evidence>
<sequence>MSSRQRNIESRPEPQERKPRRLQLDGTEKTPGSKRNGFGGYFFGNTGNLVETNLEGLVRKSLSDKAGGDRRRLSGTVGRKALTLISGVLCVSLSSCTTITEPFRQSQAQQTPVAPSPVAPTPGTPRAALPSVSDPNFVVAAVQKVGPAVVRINASRTVRRQLPEAFEDPLFRRFFGVPEAQPRERIVRGTGSGFIISANGQILTNAHVVNGADRVSVTLKDGRTLEGKVLGEDPVTDIAVIQVQSNNLPVVEIGNSDELQPGEWVIAIGNPLGLDNTVTAGIVSATDRSASDIGVTDKRIGFIQTDAAINPGNSGGPLLNSRGEVIGMNTAIIQGAQGLGFSIPINAVQRISKQLIATGSVQHPYLGVQMVTLTPEIRQQLEVESQGQIQIPAESGVLVVRVVPNSPAAAAGIRSGDVIQSINNQPVSKTDQVQQIVEQSSVGTQVSVQVQRNGKTAQLSVKLANLPVQQEG</sequence>
<name>A0A9X5DZX1_9CYAN</name>
<dbReference type="SMART" id="SM00228">
    <property type="entry name" value="PDZ"/>
    <property type="match status" value="1"/>
</dbReference>
<feature type="region of interest" description="Disordered" evidence="4">
    <location>
        <begin position="104"/>
        <end position="125"/>
    </location>
</feature>
<dbReference type="InterPro" id="IPR048172">
    <property type="entry name" value="HhoA_HhoB_HtrA-like"/>
</dbReference>
<evidence type="ECO:0000256" key="2">
    <source>
        <dbReference type="ARBA" id="ARBA00022670"/>
    </source>
</evidence>
<organism evidence="6 7">
    <name type="scientific">Scytonema millei VB511283</name>
    <dbReference type="NCBI Taxonomy" id="1245923"/>
    <lineage>
        <taxon>Bacteria</taxon>
        <taxon>Bacillati</taxon>
        <taxon>Cyanobacteriota</taxon>
        <taxon>Cyanophyceae</taxon>
        <taxon>Nostocales</taxon>
        <taxon>Scytonemataceae</taxon>
        <taxon>Scytonema</taxon>
    </lineage>
</organism>
<dbReference type="NCBIfam" id="NF041521">
    <property type="entry name" value="HhoA_HhoB_HtrA"/>
    <property type="match status" value="1"/>
</dbReference>
<keyword evidence="3" id="KW-0378">Hydrolase</keyword>
<proteinExistence type="inferred from homology"/>